<organism evidence="2 3">
    <name type="scientific">Strongyloides stercoralis</name>
    <name type="common">Threadworm</name>
    <dbReference type="NCBI Taxonomy" id="6248"/>
    <lineage>
        <taxon>Eukaryota</taxon>
        <taxon>Metazoa</taxon>
        <taxon>Ecdysozoa</taxon>
        <taxon>Nematoda</taxon>
        <taxon>Chromadorea</taxon>
        <taxon>Rhabditida</taxon>
        <taxon>Tylenchina</taxon>
        <taxon>Panagrolaimomorpha</taxon>
        <taxon>Strongyloidoidea</taxon>
        <taxon>Strongyloididae</taxon>
        <taxon>Strongyloides</taxon>
    </lineage>
</organism>
<reference evidence="3" key="1">
    <citation type="submission" date="2024-02" db="UniProtKB">
        <authorList>
            <consortium name="WormBaseParasite"/>
        </authorList>
    </citation>
    <scope>IDENTIFICATION</scope>
</reference>
<accession>A0AAF5DE17</accession>
<keyword evidence="1" id="KW-1133">Transmembrane helix</keyword>
<evidence type="ECO:0000313" key="2">
    <source>
        <dbReference type="Proteomes" id="UP000035681"/>
    </source>
</evidence>
<name>A0AAF5DE17_STRER</name>
<keyword evidence="2" id="KW-1185">Reference proteome</keyword>
<dbReference type="Gene3D" id="1.20.1070.10">
    <property type="entry name" value="Rhodopsin 7-helix transmembrane proteins"/>
    <property type="match status" value="1"/>
</dbReference>
<evidence type="ECO:0000256" key="1">
    <source>
        <dbReference type="SAM" id="Phobius"/>
    </source>
</evidence>
<feature type="transmembrane region" description="Helical" evidence="1">
    <location>
        <begin position="80"/>
        <end position="100"/>
    </location>
</feature>
<evidence type="ECO:0000313" key="3">
    <source>
        <dbReference type="WBParaSite" id="TCONS_00010375.p1"/>
    </source>
</evidence>
<feature type="transmembrane region" description="Helical" evidence="1">
    <location>
        <begin position="299"/>
        <end position="316"/>
    </location>
</feature>
<feature type="transmembrane region" description="Helical" evidence="1">
    <location>
        <begin position="151"/>
        <end position="173"/>
    </location>
</feature>
<feature type="transmembrane region" description="Helical" evidence="1">
    <location>
        <begin position="106"/>
        <end position="139"/>
    </location>
</feature>
<feature type="transmembrane region" description="Helical" evidence="1">
    <location>
        <begin position="39"/>
        <end position="60"/>
    </location>
</feature>
<dbReference type="WBParaSite" id="TCONS_00010375.p1">
    <property type="protein sequence ID" value="TCONS_00010375.p1"/>
    <property type="gene ID" value="XLOC_003459"/>
</dbReference>
<feature type="transmembrane region" description="Helical" evidence="1">
    <location>
        <begin position="208"/>
        <end position="230"/>
    </location>
</feature>
<feature type="transmembrane region" description="Helical" evidence="1">
    <location>
        <begin position="258"/>
        <end position="279"/>
    </location>
</feature>
<protein>
    <submittedName>
        <fullName evidence="3">7TM GPCR serpentine receptor class x (Srx) domain-containing protein</fullName>
    </submittedName>
</protein>
<keyword evidence="1" id="KW-0812">Transmembrane</keyword>
<dbReference type="Proteomes" id="UP000035681">
    <property type="component" value="Unplaced"/>
</dbReference>
<proteinExistence type="predicted"/>
<dbReference type="AlphaFoldDB" id="A0AAF5DE17"/>
<keyword evidence="1" id="KW-0472">Membrane</keyword>
<dbReference type="SUPFAM" id="SSF81321">
    <property type="entry name" value="Family A G protein-coupled receptor-like"/>
    <property type="match status" value="1"/>
</dbReference>
<sequence>MSEVLPTTTLIASTESSFFVFKIGQYLPFIFLNITYVELIIHIVISVISYFLYFLIIFAIYKMQRSDSLYKRIVEVTGHFFQFLIFYEVRISPLVVYFSIYSPPSWQFTVIINGLGFGLISQASYSFYLSLIKFVAVYFPLSTKMIQNKSYYFSHILILFLCGTIILCSPIYYGNYIIDLDELMYTKNQPTGTFPSYSLFFDRSNRHIYTTILTGILTVLSVMTNFFTYLKFKKKKSNSFVDSISQAMKKKSEKNMNLLVFCLTTKQFLFLLFNILQAWKPKLQQNDNSIYHITQGLKPWVMHINFFFSAYAMLYFNKIIRLKLINIILCSKSSKRINTKSGLITTQGTIIKKQKNI</sequence>